<feature type="domain" description="UspA" evidence="2">
    <location>
        <begin position="1"/>
        <end position="144"/>
    </location>
</feature>
<comment type="similarity">
    <text evidence="1">Belongs to the universal stress protein A family.</text>
</comment>
<proteinExistence type="inferred from homology"/>
<dbReference type="RefSeq" id="WP_093978852.1">
    <property type="nucleotide sequence ID" value="NZ_CP022515.1"/>
</dbReference>
<dbReference type="InterPro" id="IPR006015">
    <property type="entry name" value="Universal_stress_UspA"/>
</dbReference>
<dbReference type="eggNOG" id="COG0589">
    <property type="taxonomic scope" value="Bacteria"/>
</dbReference>
<dbReference type="PANTHER" id="PTHR46268:SF6">
    <property type="entry name" value="UNIVERSAL STRESS PROTEIN UP12"/>
    <property type="match status" value="1"/>
</dbReference>
<dbReference type="Pfam" id="PF00582">
    <property type="entry name" value="Usp"/>
    <property type="match status" value="1"/>
</dbReference>
<dbReference type="Gene3D" id="3.40.50.620">
    <property type="entry name" value="HUPs"/>
    <property type="match status" value="2"/>
</dbReference>
<protein>
    <submittedName>
        <fullName evidence="3">Putative universal stress protein</fullName>
    </submittedName>
</protein>
<dbReference type="PRINTS" id="PR01438">
    <property type="entry name" value="UNVRSLSTRESS"/>
</dbReference>
<dbReference type="InterPro" id="IPR014729">
    <property type="entry name" value="Rossmann-like_a/b/a_fold"/>
</dbReference>
<dbReference type="SUPFAM" id="SSF52402">
    <property type="entry name" value="Adenine nucleotide alpha hydrolases-like"/>
    <property type="match status" value="2"/>
</dbReference>
<dbReference type="InterPro" id="IPR006016">
    <property type="entry name" value="UspA"/>
</dbReference>
<organism evidence="3 4">
    <name type="scientific">Arenibacter algicola</name>
    <dbReference type="NCBI Taxonomy" id="616991"/>
    <lineage>
        <taxon>Bacteria</taxon>
        <taxon>Pseudomonadati</taxon>
        <taxon>Bacteroidota</taxon>
        <taxon>Flavobacteriia</taxon>
        <taxon>Flavobacteriales</taxon>
        <taxon>Flavobacteriaceae</taxon>
        <taxon>Arenibacter</taxon>
    </lineage>
</organism>
<reference evidence="3 4" key="1">
    <citation type="submission" date="2017-07" db="EMBL/GenBank/DDBJ databases">
        <title>Genome Sequence of Arenibacter algicola Strain SMS7 Isolated from a culture of the Diatom Skeletonema marinoi.</title>
        <authorList>
            <person name="Topel M."/>
            <person name="Pinder M.I.M."/>
            <person name="Johansson O.N."/>
            <person name="Kourtchenko O."/>
            <person name="Godhe A."/>
            <person name="Clarke A.K."/>
        </authorList>
    </citation>
    <scope>NUCLEOTIDE SEQUENCE [LARGE SCALE GENOMIC DNA]</scope>
    <source>
        <strain evidence="3 4">SMS7</strain>
    </source>
</reference>
<gene>
    <name evidence="3" type="ORF">AREALGSMS7_02909</name>
</gene>
<dbReference type="Proteomes" id="UP000204551">
    <property type="component" value="Chromosome"/>
</dbReference>
<accession>A0A221UYD4</accession>
<evidence type="ECO:0000256" key="1">
    <source>
        <dbReference type="ARBA" id="ARBA00008791"/>
    </source>
</evidence>
<evidence type="ECO:0000313" key="3">
    <source>
        <dbReference type="EMBL" id="ASO06342.1"/>
    </source>
</evidence>
<sequence length="281" mass="31848">MMKTILYATDYSQNSVAALKLAHLMTKKFDAKLFVMHVFDIPLTLSTVSISHLKKEKRLLIENKSKLKEFCKEHLGDTWEGGDINFIVEENVSVVQTILKKATELEIDLIVLGAKGTSAVKQFFMGSATTALIKKAPCAVLAVPAMSTLENFQSMVYATDFEQADIFAINRLVEIAKKFNSKISIVHISTSAEYAGDQQMEWFKEMLYQKVTYDKMEFDLIFDDDIFEGLNRYLENAHASMFAMLERKDNSFSQRFLQEDKVKKMVSATTIPLISFNIGGL</sequence>
<evidence type="ECO:0000259" key="2">
    <source>
        <dbReference type="Pfam" id="PF00582"/>
    </source>
</evidence>
<dbReference type="PANTHER" id="PTHR46268">
    <property type="entry name" value="STRESS RESPONSE PROTEIN NHAX"/>
    <property type="match status" value="1"/>
</dbReference>
<evidence type="ECO:0000313" key="4">
    <source>
        <dbReference type="Proteomes" id="UP000204551"/>
    </source>
</evidence>
<dbReference type="AlphaFoldDB" id="A0A221UYD4"/>
<dbReference type="EMBL" id="CP022515">
    <property type="protein sequence ID" value="ASO06342.1"/>
    <property type="molecule type" value="Genomic_DNA"/>
</dbReference>
<dbReference type="CDD" id="cd00293">
    <property type="entry name" value="USP-like"/>
    <property type="match status" value="1"/>
</dbReference>
<dbReference type="KEGG" id="aalg:AREALGSMS7_02909"/>
<name>A0A221UYD4_9FLAO</name>
<dbReference type="STRING" id="616991.GCA_000733925_01280"/>